<keyword evidence="3" id="KW-1185">Reference proteome</keyword>
<reference evidence="3" key="1">
    <citation type="submission" date="2017-05" db="EMBL/GenBank/DDBJ databases">
        <authorList>
            <person name="Rodrigo-Torres L."/>
            <person name="Arahal R. D."/>
            <person name="Lucena T."/>
        </authorList>
    </citation>
    <scope>NUCLEOTIDE SEQUENCE [LARGE SCALE GENOMIC DNA]</scope>
    <source>
        <strain evidence="3">CECT 8649</strain>
    </source>
</reference>
<evidence type="ECO:0000313" key="3">
    <source>
        <dbReference type="Proteomes" id="UP000225972"/>
    </source>
</evidence>
<protein>
    <submittedName>
        <fullName evidence="2">Uncharacterized protein</fullName>
    </submittedName>
</protein>
<keyword evidence="1" id="KW-0812">Transmembrane</keyword>
<gene>
    <name evidence="2" type="ORF">TRP8649_04426</name>
</gene>
<feature type="transmembrane region" description="Helical" evidence="1">
    <location>
        <begin position="35"/>
        <end position="54"/>
    </location>
</feature>
<evidence type="ECO:0000256" key="1">
    <source>
        <dbReference type="SAM" id="Phobius"/>
    </source>
</evidence>
<accession>A0A238JIR5</accession>
<proteinExistence type="predicted"/>
<dbReference type="EMBL" id="FXXP01000003">
    <property type="protein sequence ID" value="SMX30283.1"/>
    <property type="molecule type" value="Genomic_DNA"/>
</dbReference>
<dbReference type="AlphaFoldDB" id="A0A238JIR5"/>
<sequence>MSIRVFHCKSCGHHMRLFGGRCGYCRDRKLLHQRVISYVLAVLIMAAAGIYVWVVTQSDNQIAAPEHQTETVTLFDIVHETLKLN</sequence>
<evidence type="ECO:0000313" key="2">
    <source>
        <dbReference type="EMBL" id="SMX30283.1"/>
    </source>
</evidence>
<keyword evidence="1" id="KW-1133">Transmembrane helix</keyword>
<organism evidence="2 3">
    <name type="scientific">Pelagimonas phthalicica</name>
    <dbReference type="NCBI Taxonomy" id="1037362"/>
    <lineage>
        <taxon>Bacteria</taxon>
        <taxon>Pseudomonadati</taxon>
        <taxon>Pseudomonadota</taxon>
        <taxon>Alphaproteobacteria</taxon>
        <taxon>Rhodobacterales</taxon>
        <taxon>Roseobacteraceae</taxon>
        <taxon>Pelagimonas</taxon>
    </lineage>
</organism>
<name>A0A238JIR5_9RHOB</name>
<keyword evidence="1" id="KW-0472">Membrane</keyword>
<dbReference type="Proteomes" id="UP000225972">
    <property type="component" value="Unassembled WGS sequence"/>
</dbReference>